<reference evidence="1" key="1">
    <citation type="submission" date="2023-12" db="EMBL/GenBank/DDBJ databases">
        <title>Genome sequencing and assembly of bacterial species from a model synthetic community.</title>
        <authorList>
            <person name="Hogle S.L."/>
        </authorList>
    </citation>
    <scope>NUCLEOTIDE SEQUENCE</scope>
    <source>
        <strain evidence="1">SBW25</strain>
    </source>
</reference>
<protein>
    <submittedName>
        <fullName evidence="1">Uncharacterized protein</fullName>
    </submittedName>
</protein>
<keyword evidence="2" id="KW-1185">Reference proteome</keyword>
<name>A0ACD4Y121_PSEFL</name>
<evidence type="ECO:0000313" key="1">
    <source>
        <dbReference type="EMBL" id="WQD75067.1"/>
    </source>
</evidence>
<dbReference type="Proteomes" id="UP001325023">
    <property type="component" value="Chromosome"/>
</dbReference>
<evidence type="ECO:0000313" key="2">
    <source>
        <dbReference type="Proteomes" id="UP001325023"/>
    </source>
</evidence>
<accession>A0ACD4Y121</accession>
<proteinExistence type="predicted"/>
<organism evidence="1 2">
    <name type="scientific">Pseudomonas fluorescens</name>
    <dbReference type="NCBI Taxonomy" id="294"/>
    <lineage>
        <taxon>Bacteria</taxon>
        <taxon>Pseudomonadati</taxon>
        <taxon>Pseudomonadota</taxon>
        <taxon>Gammaproteobacteria</taxon>
        <taxon>Pseudomonadales</taxon>
        <taxon>Pseudomonadaceae</taxon>
        <taxon>Pseudomonas</taxon>
    </lineage>
</organism>
<sequence>MAKTKYPARLIAHIENSYTTVNKEFPDAIGTAKFTFDDKSICNVFENGSVTFQGKASSIKGEIEAQIVIIDRG</sequence>
<gene>
    <name evidence="1" type="ORF">U0037_14325</name>
</gene>
<dbReference type="EMBL" id="CP140009">
    <property type="protein sequence ID" value="WQD75067.1"/>
    <property type="molecule type" value="Genomic_DNA"/>
</dbReference>